<dbReference type="AlphaFoldDB" id="A0A8J6E479"/>
<proteinExistence type="predicted"/>
<dbReference type="PANTHER" id="PTHR48465:SF1">
    <property type="entry name" value="PROTEIN SSUH2 HOMOLOG"/>
    <property type="match status" value="1"/>
</dbReference>
<protein>
    <submittedName>
        <fullName evidence="2">Uncharacterized protein</fullName>
    </submittedName>
</protein>
<dbReference type="OrthoDB" id="3355217at2759"/>
<evidence type="ECO:0000256" key="1">
    <source>
        <dbReference type="SAM" id="MobiDB-lite"/>
    </source>
</evidence>
<organism evidence="2 3">
    <name type="scientific">Eleutherodactylus coqui</name>
    <name type="common">Puerto Rican coqui</name>
    <dbReference type="NCBI Taxonomy" id="57060"/>
    <lineage>
        <taxon>Eukaryota</taxon>
        <taxon>Metazoa</taxon>
        <taxon>Chordata</taxon>
        <taxon>Craniata</taxon>
        <taxon>Vertebrata</taxon>
        <taxon>Euteleostomi</taxon>
        <taxon>Amphibia</taxon>
        <taxon>Batrachia</taxon>
        <taxon>Anura</taxon>
        <taxon>Neobatrachia</taxon>
        <taxon>Hyloidea</taxon>
        <taxon>Eleutherodactylidae</taxon>
        <taxon>Eleutherodactylinae</taxon>
        <taxon>Eleutherodactylus</taxon>
        <taxon>Eleutherodactylus</taxon>
    </lineage>
</organism>
<dbReference type="Proteomes" id="UP000770717">
    <property type="component" value="Unassembled WGS sequence"/>
</dbReference>
<name>A0A8J6E479_ELECQ</name>
<comment type="caution">
    <text evidence="2">The sequence shown here is derived from an EMBL/GenBank/DDBJ whole genome shotgun (WGS) entry which is preliminary data.</text>
</comment>
<dbReference type="PANTHER" id="PTHR48465">
    <property type="entry name" value="PROTEIN SSUH2 HOMOLOG"/>
    <property type="match status" value="1"/>
</dbReference>
<evidence type="ECO:0000313" key="3">
    <source>
        <dbReference type="Proteomes" id="UP000770717"/>
    </source>
</evidence>
<evidence type="ECO:0000313" key="2">
    <source>
        <dbReference type="EMBL" id="KAG9462220.1"/>
    </source>
</evidence>
<gene>
    <name evidence="2" type="ORF">GDO78_014646</name>
</gene>
<sequence>MRAARRRRAGDVPPASGIHPPAENEDPAVSPVTNFPEPSINKASKKMISQHRSEFAACRILRQRHTIEWLPLTKVDYIWKGAEYHYYVYGKENRAYAKDYPRKYRAIKRNDG</sequence>
<dbReference type="EMBL" id="WNTK01012807">
    <property type="protein sequence ID" value="KAG9462220.1"/>
    <property type="molecule type" value="Genomic_DNA"/>
</dbReference>
<reference evidence="2" key="1">
    <citation type="thesis" date="2020" institute="ProQuest LLC" country="789 East Eisenhower Parkway, Ann Arbor, MI, USA">
        <title>Comparative Genomics and Chromosome Evolution.</title>
        <authorList>
            <person name="Mudd A.B."/>
        </authorList>
    </citation>
    <scope>NUCLEOTIDE SEQUENCE</scope>
    <source>
        <strain evidence="2">HN-11 Male</strain>
        <tissue evidence="2">Kidney and liver</tissue>
    </source>
</reference>
<keyword evidence="3" id="KW-1185">Reference proteome</keyword>
<feature type="region of interest" description="Disordered" evidence="1">
    <location>
        <begin position="1"/>
        <end position="36"/>
    </location>
</feature>
<dbReference type="InterPro" id="IPR052789">
    <property type="entry name" value="SSUH2_homolog"/>
</dbReference>
<accession>A0A8J6E479</accession>